<proteinExistence type="inferred from homology"/>
<dbReference type="OrthoDB" id="8300214at2759"/>
<evidence type="ECO:0000256" key="3">
    <source>
        <dbReference type="ARBA" id="ARBA00022679"/>
    </source>
</evidence>
<dbReference type="PIRSF" id="PIRSF003085">
    <property type="entry name" value="CMAS"/>
    <property type="match status" value="1"/>
</dbReference>
<dbReference type="InParanoid" id="A0A165BXX4"/>
<dbReference type="Pfam" id="PF02353">
    <property type="entry name" value="CMAS"/>
    <property type="match status" value="1"/>
</dbReference>
<dbReference type="AlphaFoldDB" id="A0A165BXX4"/>
<name>A0A165BXX4_9APHY</name>
<dbReference type="PANTHER" id="PTHR43667">
    <property type="entry name" value="CYCLOPROPANE-FATTY-ACYL-PHOSPHOLIPID SYNTHASE"/>
    <property type="match status" value="1"/>
</dbReference>
<comment type="similarity">
    <text evidence="1">Belongs to the CFA/CMAS family.</text>
</comment>
<dbReference type="PANTHER" id="PTHR43667:SF2">
    <property type="entry name" value="FATTY ACID C-METHYL TRANSFERASE"/>
    <property type="match status" value="1"/>
</dbReference>
<evidence type="ECO:0000256" key="4">
    <source>
        <dbReference type="ARBA" id="ARBA00022691"/>
    </source>
</evidence>
<evidence type="ECO:0000313" key="7">
    <source>
        <dbReference type="Proteomes" id="UP000076871"/>
    </source>
</evidence>
<dbReference type="SUPFAM" id="SSF53335">
    <property type="entry name" value="S-adenosyl-L-methionine-dependent methyltransferases"/>
    <property type="match status" value="1"/>
</dbReference>
<protein>
    <submittedName>
        <fullName evidence="6">Cyclopropane-fatty-acyl-phospholipid synthase</fullName>
    </submittedName>
</protein>
<dbReference type="GO" id="GO:0008168">
    <property type="term" value="F:methyltransferase activity"/>
    <property type="evidence" value="ECO:0007669"/>
    <property type="project" value="UniProtKB-KW"/>
</dbReference>
<dbReference type="EMBL" id="KV427658">
    <property type="protein sequence ID" value="KZT01851.1"/>
    <property type="molecule type" value="Genomic_DNA"/>
</dbReference>
<keyword evidence="4" id="KW-0949">S-adenosyl-L-methionine</keyword>
<dbReference type="GO" id="GO:0008610">
    <property type="term" value="P:lipid biosynthetic process"/>
    <property type="evidence" value="ECO:0007669"/>
    <property type="project" value="InterPro"/>
</dbReference>
<keyword evidence="7" id="KW-1185">Reference proteome</keyword>
<dbReference type="CDD" id="cd02440">
    <property type="entry name" value="AdoMet_MTases"/>
    <property type="match status" value="1"/>
</dbReference>
<dbReference type="STRING" id="1314785.A0A165BXX4"/>
<dbReference type="Proteomes" id="UP000076871">
    <property type="component" value="Unassembled WGS sequence"/>
</dbReference>
<organism evidence="6 7">
    <name type="scientific">Laetiporus sulphureus 93-53</name>
    <dbReference type="NCBI Taxonomy" id="1314785"/>
    <lineage>
        <taxon>Eukaryota</taxon>
        <taxon>Fungi</taxon>
        <taxon>Dikarya</taxon>
        <taxon>Basidiomycota</taxon>
        <taxon>Agaricomycotina</taxon>
        <taxon>Agaricomycetes</taxon>
        <taxon>Polyporales</taxon>
        <taxon>Laetiporus</taxon>
    </lineage>
</organism>
<dbReference type="Gene3D" id="3.40.50.150">
    <property type="entry name" value="Vaccinia Virus protein VP39"/>
    <property type="match status" value="1"/>
</dbReference>
<evidence type="ECO:0000256" key="1">
    <source>
        <dbReference type="ARBA" id="ARBA00010815"/>
    </source>
</evidence>
<keyword evidence="5" id="KW-0443">Lipid metabolism</keyword>
<evidence type="ECO:0000313" key="6">
    <source>
        <dbReference type="EMBL" id="KZT01851.1"/>
    </source>
</evidence>
<evidence type="ECO:0000256" key="5">
    <source>
        <dbReference type="ARBA" id="ARBA00023098"/>
    </source>
</evidence>
<dbReference type="GO" id="GO:0032259">
    <property type="term" value="P:methylation"/>
    <property type="evidence" value="ECO:0007669"/>
    <property type="project" value="UniProtKB-KW"/>
</dbReference>
<dbReference type="GeneID" id="63819523"/>
<dbReference type="InterPro" id="IPR003333">
    <property type="entry name" value="CMAS"/>
</dbReference>
<keyword evidence="3" id="KW-0808">Transferase</keyword>
<dbReference type="InterPro" id="IPR050723">
    <property type="entry name" value="CFA/CMAS"/>
</dbReference>
<reference evidence="6 7" key="1">
    <citation type="journal article" date="2016" name="Mol. Biol. Evol.">
        <title>Comparative Genomics of Early-Diverging Mushroom-Forming Fungi Provides Insights into the Origins of Lignocellulose Decay Capabilities.</title>
        <authorList>
            <person name="Nagy L.G."/>
            <person name="Riley R."/>
            <person name="Tritt A."/>
            <person name="Adam C."/>
            <person name="Daum C."/>
            <person name="Floudas D."/>
            <person name="Sun H."/>
            <person name="Yadav J.S."/>
            <person name="Pangilinan J."/>
            <person name="Larsson K.H."/>
            <person name="Matsuura K."/>
            <person name="Barry K."/>
            <person name="Labutti K."/>
            <person name="Kuo R."/>
            <person name="Ohm R.A."/>
            <person name="Bhattacharya S.S."/>
            <person name="Shirouzu T."/>
            <person name="Yoshinaga Y."/>
            <person name="Martin F.M."/>
            <person name="Grigoriev I.V."/>
            <person name="Hibbett D.S."/>
        </authorList>
    </citation>
    <scope>NUCLEOTIDE SEQUENCE [LARGE SCALE GENOMIC DNA]</scope>
    <source>
        <strain evidence="6 7">93-53</strain>
    </source>
</reference>
<evidence type="ECO:0000256" key="2">
    <source>
        <dbReference type="ARBA" id="ARBA00022603"/>
    </source>
</evidence>
<gene>
    <name evidence="6" type="ORF">LAESUDRAFT_446452</name>
</gene>
<keyword evidence="2" id="KW-0489">Methyltransferase</keyword>
<sequence>MVLSLLRKVHYTGAAGLDAPVAETGPILVNPSSWITSVARTSVLNVVNNAITTGQLEIDDEGTVHAFGTCPSGEKPVRITVRDDYFWVRVFISGSLGFSEAYMLGEVEADQLQATIELFIANQSGLSEVSSIYSRLTAAISSFSNALIGQTRFRARLNAIASYDQSNDLFQAFLSSEMMYSCALWGHEECGADGDLTLGRTSDDLEAAQRRKIHHILQLARVKPGHRILEFGTGWGALAIEAARTYGCVVDTLTLSKEQKSLADERIKQAGVQDRVRVHLLDYRDIPSVFQHAFDAFISIEMLEHVGSKYYSTFFELVDFALKPKNAMVVVSSSTFPESRYSDYQAEDFMRRYMWPNSCLPSPTALINAANTSSKGRLVLDTVENISAHYPRTLRSWDRRLKANLRQDIIARAYPALQDPIAFGVFLRKWEYLFSYAGAGFSKGHITCHVLTFLRGKIHVRKLI</sequence>
<dbReference type="RefSeq" id="XP_040759591.1">
    <property type="nucleotide sequence ID" value="XM_040902492.1"/>
</dbReference>
<accession>A0A165BXX4</accession>
<dbReference type="InterPro" id="IPR029063">
    <property type="entry name" value="SAM-dependent_MTases_sf"/>
</dbReference>